<dbReference type="AlphaFoldDB" id="A0A8S4SQS6"/>
<reference evidence="1" key="1">
    <citation type="submission" date="2022-03" db="EMBL/GenBank/DDBJ databases">
        <authorList>
            <person name="Lindestad O."/>
        </authorList>
    </citation>
    <scope>NUCLEOTIDE SEQUENCE</scope>
</reference>
<accession>A0A8S4SQS6</accession>
<dbReference type="Proteomes" id="UP000838756">
    <property type="component" value="Unassembled WGS sequence"/>
</dbReference>
<gene>
    <name evidence="1" type="primary">jg17909</name>
    <name evidence="1" type="ORF">PAEG_LOCUS27980</name>
</gene>
<protein>
    <submittedName>
        <fullName evidence="1">Jg17909 protein</fullName>
    </submittedName>
</protein>
<evidence type="ECO:0000313" key="2">
    <source>
        <dbReference type="Proteomes" id="UP000838756"/>
    </source>
</evidence>
<name>A0A8S4SQS6_9NEOP</name>
<comment type="caution">
    <text evidence="1">The sequence shown here is derived from an EMBL/GenBank/DDBJ whole genome shotgun (WGS) entry which is preliminary data.</text>
</comment>
<dbReference type="OrthoDB" id="414730at2759"/>
<sequence>MSYGILLGGNAADIGTIFVLKKRDVRAIYKMGPRESFRDKFKDVKTLTVFSQYIFENLMGEAGGREAALTTGFVNQEATAACIIHNSNKTWDPDSAPAARQPMASTLRSLRNSACYKFTFPSLV</sequence>
<evidence type="ECO:0000313" key="1">
    <source>
        <dbReference type="EMBL" id="CAH2270056.1"/>
    </source>
</evidence>
<keyword evidence="2" id="KW-1185">Reference proteome</keyword>
<proteinExistence type="predicted"/>
<dbReference type="EMBL" id="CAKXAJ010026561">
    <property type="protein sequence ID" value="CAH2270056.1"/>
    <property type="molecule type" value="Genomic_DNA"/>
</dbReference>
<organism evidence="1 2">
    <name type="scientific">Pararge aegeria aegeria</name>
    <dbReference type="NCBI Taxonomy" id="348720"/>
    <lineage>
        <taxon>Eukaryota</taxon>
        <taxon>Metazoa</taxon>
        <taxon>Ecdysozoa</taxon>
        <taxon>Arthropoda</taxon>
        <taxon>Hexapoda</taxon>
        <taxon>Insecta</taxon>
        <taxon>Pterygota</taxon>
        <taxon>Neoptera</taxon>
        <taxon>Endopterygota</taxon>
        <taxon>Lepidoptera</taxon>
        <taxon>Glossata</taxon>
        <taxon>Ditrysia</taxon>
        <taxon>Papilionoidea</taxon>
        <taxon>Nymphalidae</taxon>
        <taxon>Satyrinae</taxon>
        <taxon>Satyrini</taxon>
        <taxon>Parargina</taxon>
        <taxon>Pararge</taxon>
    </lineage>
</organism>